<dbReference type="CDD" id="cd03801">
    <property type="entry name" value="GT4_PimA-like"/>
    <property type="match status" value="1"/>
</dbReference>
<evidence type="ECO:0000313" key="3">
    <source>
        <dbReference type="EMBL" id="ADG93899.1"/>
    </source>
</evidence>
<dbReference type="Gene3D" id="3.40.50.2000">
    <property type="entry name" value="Glycogen Phosphorylase B"/>
    <property type="match status" value="2"/>
</dbReference>
<dbReference type="AlphaFoldDB" id="D5V0T7"/>
<evidence type="ECO:0000259" key="2">
    <source>
        <dbReference type="Pfam" id="PF13439"/>
    </source>
</evidence>
<evidence type="ECO:0000313" key="4">
    <source>
        <dbReference type="Proteomes" id="UP000000939"/>
    </source>
</evidence>
<gene>
    <name evidence="3" type="ordered locus">Arnit_2248</name>
</gene>
<dbReference type="STRING" id="572480.Arnit_2248"/>
<dbReference type="PANTHER" id="PTHR12526">
    <property type="entry name" value="GLYCOSYLTRANSFERASE"/>
    <property type="match status" value="1"/>
</dbReference>
<dbReference type="Pfam" id="PF13439">
    <property type="entry name" value="Glyco_transf_4"/>
    <property type="match status" value="1"/>
</dbReference>
<organism evidence="3 4">
    <name type="scientific">Arcobacter nitrofigilis (strain ATCC 33309 / DSM 7299 / CCUG 15893 / LMG 7604 / NCTC 12251 / CI)</name>
    <name type="common">Campylobacter nitrofigilis</name>
    <dbReference type="NCBI Taxonomy" id="572480"/>
    <lineage>
        <taxon>Bacteria</taxon>
        <taxon>Pseudomonadati</taxon>
        <taxon>Campylobacterota</taxon>
        <taxon>Epsilonproteobacteria</taxon>
        <taxon>Campylobacterales</taxon>
        <taxon>Arcobacteraceae</taxon>
        <taxon>Arcobacter</taxon>
    </lineage>
</organism>
<dbReference type="HOGENOM" id="CLU_009583_0_4_7"/>
<dbReference type="CAZy" id="GT4">
    <property type="family name" value="Glycosyltransferase Family 4"/>
</dbReference>
<accession>D5V0T7</accession>
<dbReference type="SUPFAM" id="SSF53756">
    <property type="entry name" value="UDP-Glycosyltransferase/glycogen phosphorylase"/>
    <property type="match status" value="1"/>
</dbReference>
<dbReference type="PANTHER" id="PTHR12526:SF630">
    <property type="entry name" value="GLYCOSYLTRANSFERASE"/>
    <property type="match status" value="1"/>
</dbReference>
<keyword evidence="3" id="KW-0808">Transferase</keyword>
<sequence length="354" mass="40409">MINILEMESSKGWGGQEKRTVRVVNNLPEDEYRVFWAIEENSTLYKNREEVNGEFFTFKLNKIYNLKTIYSLCKFIKKNKIDIISTHSGKDSWIGNIVGLLTNTSVIRVRHLILPIKGPYSYNLTTKVVTVSNQVKEYLSSMGVHDNKLVNIYTGIDTNKFSPNKNYDLRTELNLSSSILLVGVVAVLRDAKRHMALIKAFSKIKNIDVKLVIVGEGPMKERIENCIKENNVENRVIMLGHRNDVENLLPNFDLFCLASRHEALGTSLLEAQSCGVPVLGSNVGGIPEALEDGKTGYLFDDFKMLEKQLKELLEDNIKRENFSKNAREFILKCFSVEKMMEDTTKLYKELVDKL</sequence>
<protein>
    <submittedName>
        <fullName evidence="3">Glycosyl transferase group 1</fullName>
    </submittedName>
</protein>
<dbReference type="OrthoDB" id="9803091at2"/>
<feature type="domain" description="Glycosyltransferase subfamily 4-like N-terminal" evidence="2">
    <location>
        <begin position="13"/>
        <end position="159"/>
    </location>
</feature>
<feature type="domain" description="Glycosyl transferase family 1" evidence="1">
    <location>
        <begin position="181"/>
        <end position="328"/>
    </location>
</feature>
<dbReference type="Proteomes" id="UP000000939">
    <property type="component" value="Chromosome"/>
</dbReference>
<proteinExistence type="predicted"/>
<dbReference type="GO" id="GO:0016757">
    <property type="term" value="F:glycosyltransferase activity"/>
    <property type="evidence" value="ECO:0007669"/>
    <property type="project" value="InterPro"/>
</dbReference>
<dbReference type="RefSeq" id="WP_013136044.1">
    <property type="nucleotide sequence ID" value="NC_014166.1"/>
</dbReference>
<dbReference type="KEGG" id="ant:Arnit_2248"/>
<dbReference type="Pfam" id="PF00534">
    <property type="entry name" value="Glycos_transf_1"/>
    <property type="match status" value="1"/>
</dbReference>
<reference evidence="3 4" key="1">
    <citation type="journal article" date="2010" name="Stand. Genomic Sci.">
        <title>Complete genome sequence of Arcobacter nitrofigilis type strain (CI).</title>
        <authorList>
            <person name="Pati A."/>
            <person name="Gronow S."/>
            <person name="Lapidus A."/>
            <person name="Copeland A."/>
            <person name="Glavina Del Rio T."/>
            <person name="Nolan M."/>
            <person name="Lucas S."/>
            <person name="Tice H."/>
            <person name="Cheng J.F."/>
            <person name="Han C."/>
            <person name="Chertkov O."/>
            <person name="Bruce D."/>
            <person name="Tapia R."/>
            <person name="Goodwin L."/>
            <person name="Pitluck S."/>
            <person name="Liolios K."/>
            <person name="Ivanova N."/>
            <person name="Mavromatis K."/>
            <person name="Chen A."/>
            <person name="Palaniappan K."/>
            <person name="Land M."/>
            <person name="Hauser L."/>
            <person name="Chang Y.J."/>
            <person name="Jeffries C.D."/>
            <person name="Detter J.C."/>
            <person name="Rohde M."/>
            <person name="Goker M."/>
            <person name="Bristow J."/>
            <person name="Eisen J.A."/>
            <person name="Markowitz V."/>
            <person name="Hugenholtz P."/>
            <person name="Klenk H.P."/>
            <person name="Kyrpides N.C."/>
        </authorList>
    </citation>
    <scope>NUCLEOTIDE SEQUENCE [LARGE SCALE GENOMIC DNA]</scope>
    <source>
        <strain evidence="4">ATCC 33309 / DSM 7299 / CCUG 15893 / LMG 7604 / NCTC 12251 / CI</strain>
    </source>
</reference>
<dbReference type="eggNOG" id="COG0438">
    <property type="taxonomic scope" value="Bacteria"/>
</dbReference>
<keyword evidence="4" id="KW-1185">Reference proteome</keyword>
<dbReference type="InterPro" id="IPR001296">
    <property type="entry name" value="Glyco_trans_1"/>
</dbReference>
<dbReference type="InterPro" id="IPR028098">
    <property type="entry name" value="Glyco_trans_4-like_N"/>
</dbReference>
<evidence type="ECO:0000259" key="1">
    <source>
        <dbReference type="Pfam" id="PF00534"/>
    </source>
</evidence>
<name>D5V0T7_ARCNC</name>
<dbReference type="EMBL" id="CP001999">
    <property type="protein sequence ID" value="ADG93899.1"/>
    <property type="molecule type" value="Genomic_DNA"/>
</dbReference>